<feature type="domain" description="BPL/LPL catalytic" evidence="2">
    <location>
        <begin position="56"/>
        <end position="175"/>
    </location>
</feature>
<dbReference type="CDD" id="cd16442">
    <property type="entry name" value="BPL"/>
    <property type="match status" value="1"/>
</dbReference>
<dbReference type="InterPro" id="IPR045864">
    <property type="entry name" value="aa-tRNA-synth_II/BPL/LPL"/>
</dbReference>
<dbReference type="EMBL" id="PNGY01000001">
    <property type="protein sequence ID" value="PMC55461.1"/>
    <property type="molecule type" value="Genomic_DNA"/>
</dbReference>
<name>A0A9X7I9P5_9BIFI</name>
<evidence type="ECO:0000256" key="1">
    <source>
        <dbReference type="ARBA" id="ARBA00022598"/>
    </source>
</evidence>
<organism evidence="3 4">
    <name type="scientific">Gardnerella swidsinskii</name>
    <dbReference type="NCBI Taxonomy" id="2792979"/>
    <lineage>
        <taxon>Bacteria</taxon>
        <taxon>Bacillati</taxon>
        <taxon>Actinomycetota</taxon>
        <taxon>Actinomycetes</taxon>
        <taxon>Bifidobacteriales</taxon>
        <taxon>Bifidobacteriaceae</taxon>
        <taxon>Gardnerella</taxon>
    </lineage>
</organism>
<sequence>MTIFSSQSVALMPQTSEVADLVKYFAITDSTQNIAREMIQKGEIIARDDGKPTIVAIVAYEQTAGRGRLGRAWVSRPGESFLVSFVTLLPKSIVMDASHNGWLPIIAGLAARDALLETFKECGSSPIHGDACAIKLKWPNDVFLHDCKEGGILTEIVADPSKDNVVGVIFGIGLNLCVPQEVLPIKMATSLQMHMTDLPESKELRDTIAAKIVTGLRTRLCDFMRDYPSNAADLLKEVNGVCWTLGRKVNVHPVDGSVVTGTAVRLGEDASLTIREASGEEIVVKSGDVHAVAYEARRHA</sequence>
<dbReference type="InterPro" id="IPR004408">
    <property type="entry name" value="Biotin_CoA_COase_ligase"/>
</dbReference>
<dbReference type="GO" id="GO:0004077">
    <property type="term" value="F:biotin--[biotin carboxyl-carrier protein] ligase activity"/>
    <property type="evidence" value="ECO:0007669"/>
    <property type="project" value="InterPro"/>
</dbReference>
<protein>
    <submittedName>
        <fullName evidence="3">Biotin--[acetyl-CoA-carboxylase] ligase</fullName>
    </submittedName>
</protein>
<keyword evidence="1 3" id="KW-0436">Ligase</keyword>
<dbReference type="Gene3D" id="2.30.30.100">
    <property type="match status" value="1"/>
</dbReference>
<dbReference type="NCBIfam" id="TIGR00121">
    <property type="entry name" value="birA_ligase"/>
    <property type="match status" value="1"/>
</dbReference>
<evidence type="ECO:0000259" key="2">
    <source>
        <dbReference type="Pfam" id="PF03099"/>
    </source>
</evidence>
<dbReference type="Proteomes" id="UP000235293">
    <property type="component" value="Unassembled WGS sequence"/>
</dbReference>
<evidence type="ECO:0000313" key="3">
    <source>
        <dbReference type="EMBL" id="PMC55461.1"/>
    </source>
</evidence>
<dbReference type="InterPro" id="IPR004143">
    <property type="entry name" value="BPL_LPL_catalytic"/>
</dbReference>
<dbReference type="PANTHER" id="PTHR12835:SF5">
    <property type="entry name" value="BIOTIN--PROTEIN LIGASE"/>
    <property type="match status" value="1"/>
</dbReference>
<gene>
    <name evidence="3" type="ORF">CJ213_05155</name>
</gene>
<dbReference type="Pfam" id="PF03099">
    <property type="entry name" value="BPL_LplA_LipB"/>
    <property type="match status" value="1"/>
</dbReference>
<comment type="caution">
    <text evidence="3">The sequence shown here is derived from an EMBL/GenBank/DDBJ whole genome shotgun (WGS) entry which is preliminary data.</text>
</comment>
<dbReference type="Gene3D" id="3.30.930.10">
    <property type="entry name" value="Bira Bifunctional Protein, Domain 2"/>
    <property type="match status" value="1"/>
</dbReference>
<dbReference type="RefSeq" id="WP_012914469.1">
    <property type="nucleotide sequence ID" value="NZ_CP083176.1"/>
</dbReference>
<evidence type="ECO:0000313" key="4">
    <source>
        <dbReference type="Proteomes" id="UP000235293"/>
    </source>
</evidence>
<dbReference type="GO" id="GO:0005737">
    <property type="term" value="C:cytoplasm"/>
    <property type="evidence" value="ECO:0007669"/>
    <property type="project" value="TreeGrafter"/>
</dbReference>
<dbReference type="SUPFAM" id="SSF55681">
    <property type="entry name" value="Class II aaRS and biotin synthetases"/>
    <property type="match status" value="1"/>
</dbReference>
<dbReference type="AlphaFoldDB" id="A0A9X7I9P5"/>
<dbReference type="PANTHER" id="PTHR12835">
    <property type="entry name" value="BIOTIN PROTEIN LIGASE"/>
    <property type="match status" value="1"/>
</dbReference>
<accession>A0A9X7I9P5</accession>
<reference evidence="3 4" key="1">
    <citation type="submission" date="2017-09" db="EMBL/GenBank/DDBJ databases">
        <title>Bacterial strain isolated from the female urinary microbiota.</title>
        <authorList>
            <person name="Thomas-White K."/>
            <person name="Kumar N."/>
            <person name="Forster S."/>
            <person name="Putonti C."/>
            <person name="Lawley T."/>
            <person name="Wolfe A.J."/>
        </authorList>
    </citation>
    <scope>NUCLEOTIDE SEQUENCE [LARGE SCALE GENOMIC DNA]</scope>
    <source>
        <strain evidence="3 4">UMB0411</strain>
    </source>
</reference>
<proteinExistence type="predicted"/>